<evidence type="ECO:0000259" key="4">
    <source>
        <dbReference type="PROSITE" id="PS50043"/>
    </source>
</evidence>
<reference evidence="6 7" key="1">
    <citation type="journal article" date="2018" name="J. Microbiol.">
        <title>Baekduia soli gen. nov., sp. nov., a novel bacterium isolated from the soil of Baekdu Mountain and proposal of a novel family name, Baekduiaceae fam. nov.</title>
        <authorList>
            <person name="An D.S."/>
            <person name="Siddiqi M.Z."/>
            <person name="Kim K.H."/>
            <person name="Yu H.S."/>
            <person name="Im W.T."/>
        </authorList>
    </citation>
    <scope>NUCLEOTIDE SEQUENCE [LARGE SCALE GENOMIC DNA]</scope>
    <source>
        <strain evidence="6 7">BR7-21</strain>
    </source>
</reference>
<keyword evidence="2" id="KW-0238">DNA-binding</keyword>
<dbReference type="InterPro" id="IPR016032">
    <property type="entry name" value="Sig_transdc_resp-reg_C-effctor"/>
</dbReference>
<dbReference type="SMART" id="SM00421">
    <property type="entry name" value="HTH_LUXR"/>
    <property type="match status" value="1"/>
</dbReference>
<organism evidence="6 7">
    <name type="scientific">Baekduia soli</name>
    <dbReference type="NCBI Taxonomy" id="496014"/>
    <lineage>
        <taxon>Bacteria</taxon>
        <taxon>Bacillati</taxon>
        <taxon>Actinomycetota</taxon>
        <taxon>Thermoleophilia</taxon>
        <taxon>Solirubrobacterales</taxon>
        <taxon>Baekduiaceae</taxon>
        <taxon>Baekduia</taxon>
    </lineage>
</organism>
<dbReference type="CDD" id="cd17535">
    <property type="entry name" value="REC_NarL-like"/>
    <property type="match status" value="1"/>
</dbReference>
<accession>A0A5B8U4T1</accession>
<dbReference type="PRINTS" id="PR00038">
    <property type="entry name" value="HTHLUXR"/>
</dbReference>
<dbReference type="InterPro" id="IPR039420">
    <property type="entry name" value="WalR-like"/>
</dbReference>
<proteinExistence type="predicted"/>
<protein>
    <submittedName>
        <fullName evidence="6">Response regulator transcription factor</fullName>
    </submittedName>
</protein>
<evidence type="ECO:0000256" key="1">
    <source>
        <dbReference type="ARBA" id="ARBA00022553"/>
    </source>
</evidence>
<dbReference type="PANTHER" id="PTHR43214:SF43">
    <property type="entry name" value="TWO-COMPONENT RESPONSE REGULATOR"/>
    <property type="match status" value="1"/>
</dbReference>
<dbReference type="GO" id="GO:0000160">
    <property type="term" value="P:phosphorelay signal transduction system"/>
    <property type="evidence" value="ECO:0007669"/>
    <property type="project" value="InterPro"/>
</dbReference>
<dbReference type="PANTHER" id="PTHR43214">
    <property type="entry name" value="TWO-COMPONENT RESPONSE REGULATOR"/>
    <property type="match status" value="1"/>
</dbReference>
<dbReference type="KEGG" id="bsol:FSW04_11475"/>
<dbReference type="Gene3D" id="3.40.50.2300">
    <property type="match status" value="1"/>
</dbReference>
<evidence type="ECO:0000313" key="6">
    <source>
        <dbReference type="EMBL" id="QEC48126.1"/>
    </source>
</evidence>
<feature type="domain" description="HTH luxR-type" evidence="4">
    <location>
        <begin position="142"/>
        <end position="207"/>
    </location>
</feature>
<dbReference type="InterPro" id="IPR058245">
    <property type="entry name" value="NreC/VraR/RcsB-like_REC"/>
</dbReference>
<feature type="modified residue" description="4-aspartylphosphate" evidence="3">
    <location>
        <position position="53"/>
    </location>
</feature>
<evidence type="ECO:0000256" key="3">
    <source>
        <dbReference type="PROSITE-ProRule" id="PRU00169"/>
    </source>
</evidence>
<dbReference type="InterPro" id="IPR001789">
    <property type="entry name" value="Sig_transdc_resp-reg_receiver"/>
</dbReference>
<dbReference type="EMBL" id="CP042430">
    <property type="protein sequence ID" value="QEC48126.1"/>
    <property type="molecule type" value="Genomic_DNA"/>
</dbReference>
<dbReference type="GO" id="GO:0006355">
    <property type="term" value="P:regulation of DNA-templated transcription"/>
    <property type="evidence" value="ECO:0007669"/>
    <property type="project" value="InterPro"/>
</dbReference>
<dbReference type="Pfam" id="PF00072">
    <property type="entry name" value="Response_reg"/>
    <property type="match status" value="1"/>
</dbReference>
<dbReference type="InterPro" id="IPR011006">
    <property type="entry name" value="CheY-like_superfamily"/>
</dbReference>
<sequence>MRIMIVDDHEIVREGVRAALSCDPRIEVVAEAGSGKEALRRVRQTLPDIALVDLRLPDMRGEDLTRELVRDFPGTSVIILTTYLSEETVRGALEAGAVAYVTKAAGLPELTAAIERVMDGEPVPDAAAGLQIVRQLHALVTSRMTGATPTPQQERVLELAAQGFTNQEIGSRLFISESTVRFHVQKLKSKFEARTKTELIAKAIRTGFIAPASEAGMASHEA</sequence>
<name>A0A5B8U4T1_9ACTN</name>
<dbReference type="CDD" id="cd06170">
    <property type="entry name" value="LuxR_C_like"/>
    <property type="match status" value="1"/>
</dbReference>
<keyword evidence="1 3" id="KW-0597">Phosphoprotein</keyword>
<dbReference type="OrthoDB" id="9808843at2"/>
<evidence type="ECO:0000259" key="5">
    <source>
        <dbReference type="PROSITE" id="PS50110"/>
    </source>
</evidence>
<evidence type="ECO:0000313" key="7">
    <source>
        <dbReference type="Proteomes" id="UP000321805"/>
    </source>
</evidence>
<dbReference type="Proteomes" id="UP000321805">
    <property type="component" value="Chromosome"/>
</dbReference>
<evidence type="ECO:0000256" key="2">
    <source>
        <dbReference type="ARBA" id="ARBA00023125"/>
    </source>
</evidence>
<dbReference type="PROSITE" id="PS50043">
    <property type="entry name" value="HTH_LUXR_2"/>
    <property type="match status" value="1"/>
</dbReference>
<feature type="domain" description="Response regulatory" evidence="5">
    <location>
        <begin position="2"/>
        <end position="118"/>
    </location>
</feature>
<keyword evidence="7" id="KW-1185">Reference proteome</keyword>
<dbReference type="SMART" id="SM00448">
    <property type="entry name" value="REC"/>
    <property type="match status" value="1"/>
</dbReference>
<dbReference type="SUPFAM" id="SSF52172">
    <property type="entry name" value="CheY-like"/>
    <property type="match status" value="1"/>
</dbReference>
<gene>
    <name evidence="6" type="ORF">FSW04_11475</name>
</gene>
<dbReference type="PROSITE" id="PS50110">
    <property type="entry name" value="RESPONSE_REGULATORY"/>
    <property type="match status" value="1"/>
</dbReference>
<dbReference type="SUPFAM" id="SSF46894">
    <property type="entry name" value="C-terminal effector domain of the bipartite response regulators"/>
    <property type="match status" value="1"/>
</dbReference>
<dbReference type="Pfam" id="PF00196">
    <property type="entry name" value="GerE"/>
    <property type="match status" value="1"/>
</dbReference>
<dbReference type="InterPro" id="IPR000792">
    <property type="entry name" value="Tscrpt_reg_LuxR_C"/>
</dbReference>
<dbReference type="RefSeq" id="WP_146919321.1">
    <property type="nucleotide sequence ID" value="NZ_CP042430.1"/>
</dbReference>
<dbReference type="AlphaFoldDB" id="A0A5B8U4T1"/>
<dbReference type="GO" id="GO:0003677">
    <property type="term" value="F:DNA binding"/>
    <property type="evidence" value="ECO:0007669"/>
    <property type="project" value="UniProtKB-KW"/>
</dbReference>